<keyword evidence="23" id="KW-1185">Reference proteome</keyword>
<comment type="similarity">
    <text evidence="4">Belongs to the RAD18 family.</text>
</comment>
<comment type="caution">
    <text evidence="22">The sequence shown here is derived from an EMBL/GenBank/DDBJ whole genome shotgun (WGS) entry which is preliminary data.</text>
</comment>
<keyword evidence="11" id="KW-0833">Ubl conjugation pathway</keyword>
<feature type="region of interest" description="Disordered" evidence="20">
    <location>
        <begin position="1"/>
        <end position="20"/>
    </location>
</feature>
<comment type="subcellular location">
    <subcellularLocation>
        <location evidence="2">Nucleus</location>
    </subcellularLocation>
</comment>
<evidence type="ECO:0000256" key="9">
    <source>
        <dbReference type="ARBA" id="ARBA00022763"/>
    </source>
</evidence>
<evidence type="ECO:0000256" key="18">
    <source>
        <dbReference type="ARBA" id="ARBA00082369"/>
    </source>
</evidence>
<evidence type="ECO:0000256" key="5">
    <source>
        <dbReference type="ARBA" id="ARBA00012483"/>
    </source>
</evidence>
<comment type="pathway">
    <text evidence="3">Protein modification; protein ubiquitination.</text>
</comment>
<dbReference type="InterPro" id="IPR001841">
    <property type="entry name" value="Znf_RING"/>
</dbReference>
<dbReference type="InterPro" id="IPR013083">
    <property type="entry name" value="Znf_RING/FYVE/PHD"/>
</dbReference>
<dbReference type="GO" id="GO:0006513">
    <property type="term" value="P:protein monoubiquitination"/>
    <property type="evidence" value="ECO:0007669"/>
    <property type="project" value="InterPro"/>
</dbReference>
<feature type="compositionally biased region" description="Basic and acidic residues" evidence="20">
    <location>
        <begin position="106"/>
        <end position="118"/>
    </location>
</feature>
<dbReference type="PROSITE" id="PS00518">
    <property type="entry name" value="ZF_RING_1"/>
    <property type="match status" value="1"/>
</dbReference>
<evidence type="ECO:0000256" key="6">
    <source>
        <dbReference type="ARBA" id="ARBA00015551"/>
    </source>
</evidence>
<dbReference type="GO" id="GO:0005634">
    <property type="term" value="C:nucleus"/>
    <property type="evidence" value="ECO:0007669"/>
    <property type="project" value="UniProtKB-SubCell"/>
</dbReference>
<dbReference type="InterPro" id="IPR004580">
    <property type="entry name" value="Rad18_fungi"/>
</dbReference>
<dbReference type="Proteomes" id="UP000521872">
    <property type="component" value="Unassembled WGS sequence"/>
</dbReference>
<evidence type="ECO:0000256" key="11">
    <source>
        <dbReference type="ARBA" id="ARBA00022786"/>
    </source>
</evidence>
<keyword evidence="8" id="KW-0479">Metal-binding</keyword>
<dbReference type="Gene3D" id="3.30.40.10">
    <property type="entry name" value="Zinc/RING finger domain, C3HC4 (zinc finger)"/>
    <property type="match status" value="1"/>
</dbReference>
<keyword evidence="7" id="KW-0808">Transferase</keyword>
<evidence type="ECO:0000256" key="20">
    <source>
        <dbReference type="SAM" id="MobiDB-lite"/>
    </source>
</evidence>
<dbReference type="FunFam" id="3.30.40.10:FF:000172">
    <property type="entry name" value="E3 ubiquitin-protein ligase RAD18"/>
    <property type="match status" value="1"/>
</dbReference>
<evidence type="ECO:0000256" key="7">
    <source>
        <dbReference type="ARBA" id="ARBA00022679"/>
    </source>
</evidence>
<feature type="region of interest" description="Disordered" evidence="20">
    <location>
        <begin position="106"/>
        <end position="190"/>
    </location>
</feature>
<accession>A0A8H4QR47</accession>
<organism evidence="22 23">
    <name type="scientific">Agrocybe pediades</name>
    <dbReference type="NCBI Taxonomy" id="84607"/>
    <lineage>
        <taxon>Eukaryota</taxon>
        <taxon>Fungi</taxon>
        <taxon>Dikarya</taxon>
        <taxon>Basidiomycota</taxon>
        <taxon>Agaricomycotina</taxon>
        <taxon>Agaricomycetes</taxon>
        <taxon>Agaricomycetidae</taxon>
        <taxon>Agaricales</taxon>
        <taxon>Agaricineae</taxon>
        <taxon>Strophariaceae</taxon>
        <taxon>Agrocybe</taxon>
    </lineage>
</organism>
<evidence type="ECO:0000256" key="3">
    <source>
        <dbReference type="ARBA" id="ARBA00004906"/>
    </source>
</evidence>
<protein>
    <recommendedName>
        <fullName evidence="6">Postreplication repair E3 ubiquitin-protein ligase RAD18</fullName>
        <ecNumber evidence="5">2.3.2.27</ecNumber>
    </recommendedName>
    <alternativeName>
        <fullName evidence="17">Postreplication repair E3 ubiquitin-protein ligase rad18</fullName>
    </alternativeName>
    <alternativeName>
        <fullName evidence="16 18">RING-type E3 ubiquitin transferase RAD18</fullName>
    </alternativeName>
</protein>
<evidence type="ECO:0000256" key="4">
    <source>
        <dbReference type="ARBA" id="ARBA00009506"/>
    </source>
</evidence>
<evidence type="ECO:0000256" key="10">
    <source>
        <dbReference type="ARBA" id="ARBA00022771"/>
    </source>
</evidence>
<evidence type="ECO:0000256" key="19">
    <source>
        <dbReference type="PROSITE-ProRule" id="PRU00175"/>
    </source>
</evidence>
<dbReference type="EMBL" id="JAACJL010000044">
    <property type="protein sequence ID" value="KAF4615366.1"/>
    <property type="molecule type" value="Genomic_DNA"/>
</dbReference>
<dbReference type="GO" id="GO:0006301">
    <property type="term" value="P:DNA damage tolerance"/>
    <property type="evidence" value="ECO:0007669"/>
    <property type="project" value="InterPro"/>
</dbReference>
<evidence type="ECO:0000256" key="16">
    <source>
        <dbReference type="ARBA" id="ARBA00031783"/>
    </source>
</evidence>
<dbReference type="PROSITE" id="PS50089">
    <property type="entry name" value="ZF_RING_2"/>
    <property type="match status" value="1"/>
</dbReference>
<keyword evidence="15" id="KW-0539">Nucleus</keyword>
<evidence type="ECO:0000313" key="23">
    <source>
        <dbReference type="Proteomes" id="UP000521872"/>
    </source>
</evidence>
<feature type="region of interest" description="Disordered" evidence="20">
    <location>
        <begin position="247"/>
        <end position="273"/>
    </location>
</feature>
<evidence type="ECO:0000256" key="12">
    <source>
        <dbReference type="ARBA" id="ARBA00022833"/>
    </source>
</evidence>
<dbReference type="NCBIfam" id="TIGR00599">
    <property type="entry name" value="rad18"/>
    <property type="match status" value="1"/>
</dbReference>
<dbReference type="PANTHER" id="PTHR14134">
    <property type="entry name" value="E3 UBIQUITIN-PROTEIN LIGASE RAD18"/>
    <property type="match status" value="1"/>
</dbReference>
<evidence type="ECO:0000256" key="1">
    <source>
        <dbReference type="ARBA" id="ARBA00000900"/>
    </source>
</evidence>
<dbReference type="GO" id="GO:0003697">
    <property type="term" value="F:single-stranded DNA binding"/>
    <property type="evidence" value="ECO:0007669"/>
    <property type="project" value="InterPro"/>
</dbReference>
<dbReference type="InterPro" id="IPR039577">
    <property type="entry name" value="Rad18"/>
</dbReference>
<sequence length="417" mass="46753">MNFLEADVPDITDFPPQEQAPGLRTLDGSFRCDICGELYDAPVTIICGHCFCSACIRTALRTKQECPRCRKRTDEAHIRPNPALENVITSWKAARPYVLQLIKSEEEARASRSRRQVEETDTPIPKKRKRTTDRASSPEITDMGSSFAGPSRKPVSTKSIVPKSPTKQKKAKANEVIDMTSPDSDANDVAELPTPRAPKGLAPKDDELVQCPLCQKKVKYGVLNSHMDNGCKDPNSVDNAVKSWSKMFDGAGGKKKKAKQRKKDSDSDDEYPLPISNYTTLKDKQLKEMLIEQEIPVTGDRALWELRHQRWVTIFNANLDRSGPNRKTKGELRKELKKWEEDMTKKKKPPIQDLKEYQRKHKGEFAKLVEAARPKKVTKSSSPADSQSEPISAPPQSSSQSPNASDGKVVDSEEEPR</sequence>
<feature type="compositionally biased region" description="Basic residues" evidence="20">
    <location>
        <begin position="253"/>
        <end position="262"/>
    </location>
</feature>
<evidence type="ECO:0000256" key="13">
    <source>
        <dbReference type="ARBA" id="ARBA00023125"/>
    </source>
</evidence>
<gene>
    <name evidence="22" type="ORF">D9613_003267</name>
</gene>
<dbReference type="PANTHER" id="PTHR14134:SF2">
    <property type="entry name" value="E3 UBIQUITIN-PROTEIN LIGASE RAD18"/>
    <property type="match status" value="1"/>
</dbReference>
<feature type="compositionally biased region" description="Basic and acidic residues" evidence="20">
    <location>
        <begin position="408"/>
        <end position="417"/>
    </location>
</feature>
<dbReference type="Pfam" id="PF13923">
    <property type="entry name" value="zf-C3HC4_2"/>
    <property type="match status" value="1"/>
</dbReference>
<name>A0A8H4QR47_9AGAR</name>
<keyword evidence="14" id="KW-0234">DNA repair</keyword>
<evidence type="ECO:0000313" key="22">
    <source>
        <dbReference type="EMBL" id="KAF4615366.1"/>
    </source>
</evidence>
<dbReference type="GO" id="GO:0006281">
    <property type="term" value="P:DNA repair"/>
    <property type="evidence" value="ECO:0007669"/>
    <property type="project" value="UniProtKB-KW"/>
</dbReference>
<feature type="region of interest" description="Disordered" evidence="20">
    <location>
        <begin position="340"/>
        <end position="359"/>
    </location>
</feature>
<proteinExistence type="inferred from homology"/>
<keyword evidence="9" id="KW-0227">DNA damage</keyword>
<dbReference type="GO" id="GO:0061630">
    <property type="term" value="F:ubiquitin protein ligase activity"/>
    <property type="evidence" value="ECO:0007669"/>
    <property type="project" value="UniProtKB-EC"/>
</dbReference>
<feature type="compositionally biased region" description="Low complexity" evidence="20">
    <location>
        <begin position="386"/>
        <end position="405"/>
    </location>
</feature>
<keyword evidence="12" id="KW-0862">Zinc</keyword>
<dbReference type="GO" id="GO:0008270">
    <property type="term" value="F:zinc ion binding"/>
    <property type="evidence" value="ECO:0007669"/>
    <property type="project" value="UniProtKB-KW"/>
</dbReference>
<feature type="region of interest" description="Disordered" evidence="20">
    <location>
        <begin position="365"/>
        <end position="417"/>
    </location>
</feature>
<feature type="domain" description="RING-type" evidence="21">
    <location>
        <begin position="32"/>
        <end position="70"/>
    </location>
</feature>
<dbReference type="EC" id="2.3.2.27" evidence="5"/>
<dbReference type="GO" id="GO:0097505">
    <property type="term" value="C:Rad6-Rad18 complex"/>
    <property type="evidence" value="ECO:0007669"/>
    <property type="project" value="TreeGrafter"/>
</dbReference>
<dbReference type="AlphaFoldDB" id="A0A8H4QR47"/>
<keyword evidence="13" id="KW-0238">DNA-binding</keyword>
<evidence type="ECO:0000259" key="21">
    <source>
        <dbReference type="PROSITE" id="PS50089"/>
    </source>
</evidence>
<evidence type="ECO:0000256" key="14">
    <source>
        <dbReference type="ARBA" id="ARBA00023204"/>
    </source>
</evidence>
<keyword evidence="10 19" id="KW-0863">Zinc-finger</keyword>
<comment type="catalytic activity">
    <reaction evidence="1">
        <text>S-ubiquitinyl-[E2 ubiquitin-conjugating enzyme]-L-cysteine + [acceptor protein]-L-lysine = [E2 ubiquitin-conjugating enzyme]-L-cysteine + N(6)-ubiquitinyl-[acceptor protein]-L-lysine.</text>
        <dbReference type="EC" id="2.3.2.27"/>
    </reaction>
</comment>
<dbReference type="SMART" id="SM00184">
    <property type="entry name" value="RING"/>
    <property type="match status" value="1"/>
</dbReference>
<reference evidence="22 23" key="1">
    <citation type="submission" date="2019-12" db="EMBL/GenBank/DDBJ databases">
        <authorList>
            <person name="Floudas D."/>
            <person name="Bentzer J."/>
            <person name="Ahren D."/>
            <person name="Johansson T."/>
            <person name="Persson P."/>
            <person name="Tunlid A."/>
        </authorList>
    </citation>
    <scope>NUCLEOTIDE SEQUENCE [LARGE SCALE GENOMIC DNA]</scope>
    <source>
        <strain evidence="22 23">CBS 102.39</strain>
    </source>
</reference>
<dbReference type="InterPro" id="IPR017907">
    <property type="entry name" value="Znf_RING_CS"/>
</dbReference>
<evidence type="ECO:0000256" key="15">
    <source>
        <dbReference type="ARBA" id="ARBA00023242"/>
    </source>
</evidence>
<dbReference type="SUPFAM" id="SSF57850">
    <property type="entry name" value="RING/U-box"/>
    <property type="match status" value="1"/>
</dbReference>
<evidence type="ECO:0000256" key="8">
    <source>
        <dbReference type="ARBA" id="ARBA00022723"/>
    </source>
</evidence>
<evidence type="ECO:0000256" key="2">
    <source>
        <dbReference type="ARBA" id="ARBA00004123"/>
    </source>
</evidence>
<evidence type="ECO:0000256" key="17">
    <source>
        <dbReference type="ARBA" id="ARBA00074353"/>
    </source>
</evidence>